<gene>
    <name evidence="2" type="ORF">COLO4_28242</name>
</gene>
<evidence type="ECO:0000313" key="2">
    <source>
        <dbReference type="EMBL" id="OMO71456.1"/>
    </source>
</evidence>
<organism evidence="2 3">
    <name type="scientific">Corchorus olitorius</name>
    <dbReference type="NCBI Taxonomy" id="93759"/>
    <lineage>
        <taxon>Eukaryota</taxon>
        <taxon>Viridiplantae</taxon>
        <taxon>Streptophyta</taxon>
        <taxon>Embryophyta</taxon>
        <taxon>Tracheophyta</taxon>
        <taxon>Spermatophyta</taxon>
        <taxon>Magnoliopsida</taxon>
        <taxon>eudicotyledons</taxon>
        <taxon>Gunneridae</taxon>
        <taxon>Pentapetalae</taxon>
        <taxon>rosids</taxon>
        <taxon>malvids</taxon>
        <taxon>Malvales</taxon>
        <taxon>Malvaceae</taxon>
        <taxon>Grewioideae</taxon>
        <taxon>Apeibeae</taxon>
        <taxon>Corchorus</taxon>
    </lineage>
</organism>
<sequence>MLPKDAKETSKIIGEKSENHLALRSGLLIPKDGVEPPQEQAYSFHHVMAQLEEMMGKLKTMEDKQENLVIEQRRIDAAIQRIGVAPRGQGLAPVGQLPRPHDESSFGVVNVQERQQKAKGIARSVEEMPPPKERRPSIPVRNGYINRAVPSRGQVSQPMAPRPVALTGSMPRRKLDLTTTEDMPMKVPNRSVTWKTVQRKLDFSSEGAKPSMMITSTVQGTSKPMMTRSKITPSAPHVLKPKVQFPTRSRSDLRPWLEKRKKEIRTMAIENEVMIQRDHAIEFNRLKMVRPTVRAPIGFWQKVCILSFQIHNTEKQEDMEKES</sequence>
<dbReference type="Proteomes" id="UP000187203">
    <property type="component" value="Unassembled WGS sequence"/>
</dbReference>
<reference evidence="3" key="1">
    <citation type="submission" date="2013-09" db="EMBL/GenBank/DDBJ databases">
        <title>Corchorus olitorius genome sequencing.</title>
        <authorList>
            <person name="Alam M."/>
            <person name="Haque M.S."/>
            <person name="Islam M.S."/>
            <person name="Emdad E.M."/>
            <person name="Islam M.M."/>
            <person name="Ahmed B."/>
            <person name="Halim A."/>
            <person name="Hossen Q.M.M."/>
            <person name="Hossain M.Z."/>
            <person name="Ahmed R."/>
            <person name="Khan M.M."/>
            <person name="Islam R."/>
            <person name="Rashid M.M."/>
            <person name="Khan S.A."/>
            <person name="Rahman M.S."/>
            <person name="Alam M."/>
            <person name="Yahiya A.S."/>
            <person name="Khan M.S."/>
            <person name="Azam M.S."/>
            <person name="Haque T."/>
            <person name="Lashkar M.Z.H."/>
            <person name="Akhand A.I."/>
            <person name="Morshed G."/>
            <person name="Roy S."/>
            <person name="Uddin K.S."/>
            <person name="Rabeya T."/>
            <person name="Hossain A.S."/>
            <person name="Chowdhury A."/>
            <person name="Snigdha A.R."/>
            <person name="Mortoza M.S."/>
            <person name="Matin S.A."/>
            <person name="Hoque S.M.E."/>
            <person name="Islam M.K."/>
            <person name="Roy D.K."/>
            <person name="Haider R."/>
            <person name="Moosa M.M."/>
            <person name="Elias S.M."/>
            <person name="Hasan A.M."/>
            <person name="Jahan S."/>
            <person name="Shafiuddin M."/>
            <person name="Mahmood N."/>
            <person name="Shommy N.S."/>
        </authorList>
    </citation>
    <scope>NUCLEOTIDE SEQUENCE [LARGE SCALE GENOMIC DNA]</scope>
    <source>
        <strain evidence="3">cv. O-4</strain>
    </source>
</reference>
<evidence type="ECO:0000256" key="1">
    <source>
        <dbReference type="SAM" id="Coils"/>
    </source>
</evidence>
<feature type="coiled-coil region" evidence="1">
    <location>
        <begin position="48"/>
        <end position="81"/>
    </location>
</feature>
<dbReference type="EMBL" id="AWUE01019795">
    <property type="protein sequence ID" value="OMO71456.1"/>
    <property type="molecule type" value="Genomic_DNA"/>
</dbReference>
<proteinExistence type="predicted"/>
<comment type="caution">
    <text evidence="2">The sequence shown here is derived from an EMBL/GenBank/DDBJ whole genome shotgun (WGS) entry which is preliminary data.</text>
</comment>
<accession>A0A1R3HM49</accession>
<evidence type="ECO:0000313" key="3">
    <source>
        <dbReference type="Proteomes" id="UP000187203"/>
    </source>
</evidence>
<keyword evidence="3" id="KW-1185">Reference proteome</keyword>
<keyword evidence="1" id="KW-0175">Coiled coil</keyword>
<protein>
    <submittedName>
        <fullName evidence="2">Uncharacterized protein</fullName>
    </submittedName>
</protein>
<dbReference type="AlphaFoldDB" id="A0A1R3HM49"/>
<name>A0A1R3HM49_9ROSI</name>